<protein>
    <submittedName>
        <fullName evidence="1">Uncharacterized protein</fullName>
    </submittedName>
</protein>
<dbReference type="Proteomes" id="UP000656548">
    <property type="component" value="Unassembled WGS sequence"/>
</dbReference>
<sequence>MVLVIPLLVMSFALLMERVEANVPERDHSRAPEPV</sequence>
<keyword evidence="2" id="KW-1185">Reference proteome</keyword>
<name>A0ABR9KZE4_9PSEU</name>
<dbReference type="EMBL" id="JADBEJ010000001">
    <property type="protein sequence ID" value="MBE1573476.1"/>
    <property type="molecule type" value="Genomic_DNA"/>
</dbReference>
<organism evidence="1 2">
    <name type="scientific">Amycolatopsis roodepoortensis</name>
    <dbReference type="NCBI Taxonomy" id="700274"/>
    <lineage>
        <taxon>Bacteria</taxon>
        <taxon>Bacillati</taxon>
        <taxon>Actinomycetota</taxon>
        <taxon>Actinomycetes</taxon>
        <taxon>Pseudonocardiales</taxon>
        <taxon>Pseudonocardiaceae</taxon>
        <taxon>Amycolatopsis</taxon>
    </lineage>
</organism>
<comment type="caution">
    <text evidence="1">The sequence shown here is derived from an EMBL/GenBank/DDBJ whole genome shotgun (WGS) entry which is preliminary data.</text>
</comment>
<accession>A0ABR9KZE4</accession>
<evidence type="ECO:0000313" key="1">
    <source>
        <dbReference type="EMBL" id="MBE1573476.1"/>
    </source>
</evidence>
<gene>
    <name evidence="1" type="ORF">H4W30_000505</name>
</gene>
<proteinExistence type="predicted"/>
<evidence type="ECO:0000313" key="2">
    <source>
        <dbReference type="Proteomes" id="UP000656548"/>
    </source>
</evidence>
<reference evidence="1 2" key="1">
    <citation type="submission" date="2020-10" db="EMBL/GenBank/DDBJ databases">
        <title>Sequencing the genomes of 1000 actinobacteria strains.</title>
        <authorList>
            <person name="Klenk H.-P."/>
        </authorList>
    </citation>
    <scope>NUCLEOTIDE SEQUENCE [LARGE SCALE GENOMIC DNA]</scope>
    <source>
        <strain evidence="1 2">DSM 46661</strain>
    </source>
</reference>